<dbReference type="EMBL" id="FONR01000060">
    <property type="protein sequence ID" value="SFH20934.1"/>
    <property type="molecule type" value="Genomic_DNA"/>
</dbReference>
<keyword evidence="2" id="KW-0238">DNA-binding</keyword>
<feature type="region of interest" description="Disordered" evidence="1">
    <location>
        <begin position="207"/>
        <end position="235"/>
    </location>
</feature>
<dbReference type="Proteomes" id="UP000181942">
    <property type="component" value="Unassembled WGS sequence"/>
</dbReference>
<dbReference type="AlphaFoldDB" id="A0A1I2Y5C4"/>
<evidence type="ECO:0000256" key="1">
    <source>
        <dbReference type="SAM" id="MobiDB-lite"/>
    </source>
</evidence>
<evidence type="ECO:0000313" key="3">
    <source>
        <dbReference type="Proteomes" id="UP000181942"/>
    </source>
</evidence>
<proteinExistence type="predicted"/>
<dbReference type="GO" id="GO:0003677">
    <property type="term" value="F:DNA binding"/>
    <property type="evidence" value="ECO:0007669"/>
    <property type="project" value="UniProtKB-KW"/>
</dbReference>
<reference evidence="2 3" key="1">
    <citation type="submission" date="2016-10" db="EMBL/GenBank/DDBJ databases">
        <authorList>
            <person name="de Groot N.N."/>
        </authorList>
    </citation>
    <scope>NUCLEOTIDE SEQUENCE [LARGE SCALE GENOMIC DNA]</scope>
    <source>
        <strain evidence="2 3">OK461</strain>
    </source>
</reference>
<organism evidence="2 3">
    <name type="scientific">Streptomyces mirabilis</name>
    <dbReference type="NCBI Taxonomy" id="68239"/>
    <lineage>
        <taxon>Bacteria</taxon>
        <taxon>Bacillati</taxon>
        <taxon>Actinomycetota</taxon>
        <taxon>Actinomycetes</taxon>
        <taxon>Kitasatosporales</taxon>
        <taxon>Streptomycetaceae</taxon>
        <taxon>Streptomyces</taxon>
    </lineage>
</organism>
<dbReference type="PANTHER" id="PTHR38479:SF2">
    <property type="entry name" value="WINGED HELIX DNA-BINDING DOMAIN-CONTAINING PROTEIN"/>
    <property type="match status" value="1"/>
</dbReference>
<evidence type="ECO:0000313" key="2">
    <source>
        <dbReference type="EMBL" id="SFH20934.1"/>
    </source>
</evidence>
<feature type="compositionally biased region" description="Polar residues" evidence="1">
    <location>
        <begin position="226"/>
        <end position="235"/>
    </location>
</feature>
<accession>A0A1I2Y5C4</accession>
<protein>
    <submittedName>
        <fullName evidence="2">Winged helix DNA-binding domain-containing protein</fullName>
    </submittedName>
</protein>
<gene>
    <name evidence="2" type="ORF">SAMN02787118_1603</name>
</gene>
<sequence length="235" mass="25070">MVVAVPGRTRQYIMCRPAAPGSAAQEADAGVRLLLAYLQAFGPASAQDFARFTMLKRPAITQALHELGDQVLRVTGPGRAALFDVGDATVPAEDTPAPQSLLPMWDCALMAHTGAGRVVPEGYRPLVARRNGDMLTCLLVDGQVVGVRRAADGGLELTVFHKLGKVAWQGLTGEAERLSTPARRPRSSRLPVLRTLVEQGVSRCRERNRQGLTTPFGSVPRLSGPAVTSRSVPAS</sequence>
<dbReference type="Pfam" id="PF06224">
    <property type="entry name" value="AlkZ-like"/>
    <property type="match status" value="1"/>
</dbReference>
<name>A0A1I2Y5C4_9ACTN</name>
<dbReference type="PANTHER" id="PTHR38479">
    <property type="entry name" value="LMO0824 PROTEIN"/>
    <property type="match status" value="1"/>
</dbReference>
<dbReference type="InterPro" id="IPR009351">
    <property type="entry name" value="AlkZ-like"/>
</dbReference>